<feature type="domain" description="Smr" evidence="10">
    <location>
        <begin position="718"/>
        <end position="793"/>
    </location>
</feature>
<dbReference type="InterPro" id="IPR036063">
    <property type="entry name" value="Smr_dom_sf"/>
</dbReference>
<dbReference type="InterPro" id="IPR036187">
    <property type="entry name" value="DNA_mismatch_repair_MutS_sf"/>
</dbReference>
<dbReference type="InterPro" id="IPR027417">
    <property type="entry name" value="P-loop_NTPase"/>
</dbReference>
<dbReference type="Gene3D" id="3.40.50.300">
    <property type="entry name" value="P-loop containing nucleotide triphosphate hydrolases"/>
    <property type="match status" value="1"/>
</dbReference>
<dbReference type="InterPro" id="IPR007696">
    <property type="entry name" value="DNA_mismatch_repair_MutS_core"/>
</dbReference>
<comment type="function">
    <text evidence="8">Acts as a ribosome collision sensor, splitting the ribosome into its 2 subunits. Detects stalled/collided 70S ribosomes which it binds and splits by an ATP-hydrolysis driven conformational change. Acts upstream of the ribosome quality control system (RQC), a ribosome-associated complex that mediates the extraction of incompletely synthesized nascent chains from stalled ribosomes and their subsequent degradation. Probably generates substrates for RQC.</text>
</comment>
<dbReference type="GO" id="GO:0072344">
    <property type="term" value="P:rescue of stalled ribosome"/>
    <property type="evidence" value="ECO:0007669"/>
    <property type="project" value="UniProtKB-UniRule"/>
</dbReference>
<keyword evidence="3 8" id="KW-0547">Nucleotide-binding</keyword>
<dbReference type="GO" id="GO:0045910">
    <property type="term" value="P:negative regulation of DNA recombination"/>
    <property type="evidence" value="ECO:0007669"/>
    <property type="project" value="InterPro"/>
</dbReference>
<dbReference type="CDD" id="cd03280">
    <property type="entry name" value="ABC_MutS2"/>
    <property type="match status" value="1"/>
</dbReference>
<dbReference type="InterPro" id="IPR002625">
    <property type="entry name" value="Smr_dom"/>
</dbReference>
<comment type="function">
    <text evidence="8">Endonuclease that is involved in the suppression of homologous recombination and thus may have a key role in the control of bacterial genetic diversity.</text>
</comment>
<evidence type="ECO:0000256" key="3">
    <source>
        <dbReference type="ARBA" id="ARBA00022741"/>
    </source>
</evidence>
<dbReference type="InterPro" id="IPR045076">
    <property type="entry name" value="MutS"/>
</dbReference>
<dbReference type="AlphaFoldDB" id="A0A1H0A2U5"/>
<dbReference type="PIRSF" id="PIRSF005814">
    <property type="entry name" value="MutS_YshD"/>
    <property type="match status" value="1"/>
</dbReference>
<dbReference type="GO" id="GO:0016887">
    <property type="term" value="F:ATP hydrolysis activity"/>
    <property type="evidence" value="ECO:0007669"/>
    <property type="project" value="InterPro"/>
</dbReference>
<keyword evidence="9" id="KW-0175">Coiled coil</keyword>
<dbReference type="Gene3D" id="3.30.1370.110">
    <property type="match status" value="1"/>
</dbReference>
<evidence type="ECO:0000256" key="7">
    <source>
        <dbReference type="ARBA" id="ARBA00023125"/>
    </source>
</evidence>
<keyword evidence="12" id="KW-1185">Reference proteome</keyword>
<reference evidence="11 12" key="1">
    <citation type="submission" date="2016-10" db="EMBL/GenBank/DDBJ databases">
        <authorList>
            <person name="de Groot N.N."/>
        </authorList>
    </citation>
    <scope>NUCLEOTIDE SEQUENCE [LARGE SCALE GENOMIC DNA]</scope>
    <source>
        <strain evidence="11 12">CGMCC 1.5012</strain>
    </source>
</reference>
<dbReference type="Pfam" id="PF00488">
    <property type="entry name" value="MutS_V"/>
    <property type="match status" value="1"/>
</dbReference>
<dbReference type="SUPFAM" id="SSF160443">
    <property type="entry name" value="SMR domain-like"/>
    <property type="match status" value="1"/>
</dbReference>
<evidence type="ECO:0000256" key="4">
    <source>
        <dbReference type="ARBA" id="ARBA00022801"/>
    </source>
</evidence>
<dbReference type="InterPro" id="IPR000432">
    <property type="entry name" value="DNA_mismatch_repair_MutS_C"/>
</dbReference>
<accession>A0A1H0A2U5</accession>
<protein>
    <recommendedName>
        <fullName evidence="8">Endonuclease MutS2</fullName>
        <ecNumber evidence="8">3.1.-.-</ecNumber>
    </recommendedName>
    <alternativeName>
        <fullName evidence="8">Ribosome-associated protein quality control-upstream factor</fullName>
        <shortName evidence="8">RQC-upstream factor</shortName>
        <shortName evidence="8">RqcU</shortName>
        <ecNumber evidence="8">3.6.4.-</ecNumber>
    </alternativeName>
</protein>
<dbReference type="EC" id="3.6.4.-" evidence="8"/>
<evidence type="ECO:0000256" key="1">
    <source>
        <dbReference type="ARBA" id="ARBA00022722"/>
    </source>
</evidence>
<sequence>MPDFERHYRALELPKILTLLAEQASCKDTYGLALEIKPSSDYNTVNAELDKANDAYMLLQRFGAPTLSGVANPKGMLRRAGAGAVLSMGELLSIAEVLRCIRSLTEWKKRCEGISTTLDFLFESLVPNKKLEEKIFTSILSEDEMDDNASPELAELRRKIKGAGMRVREQLEGMVRSQTYQKYLQEAIVTIRDGRFVLPVRVEYRNEVKGLVHDTSSSGATLFIEPMAVVEANNEIRVLQTKEKAEIERILAQLSAECAEYADATCGSYDCLIDIDLYFSKARLADRMRATRPNLSANGVIELKKARHPLIDREKVIPTDIRLGQQFDALVVTGPNTGGKTVTLKTIGLFTLMAMCGLLLPCAEGSTIGLYEKVLADIGDEQSIEQSLSTFSSHMTNIIAILQAADEHTLVLLDELGAGTDPVEGAALAISILDHLRWAKCRVAATTHYAELKVYALETQRVENACCEFDVETLRPTYKLLIGVPGRSNAFAISQRLGLDGSIIDRARAMVSSENTRFEDVVSGLEQTRQQLEKEKELAQRQRWDAETANAEIQNHKKKLELEKEKELERARREARNIVERVRYEAQQLIDELTELKKQKDNEAFTRMAAEAKAQFNSKVSKLQATADPVITKKDENYVLPRALKVGDTVLLMDVDQEGTVVRLPDKDGMVAVEAGILKTKTPLANLKLVEGKRKRTEQPDARRNVRSTVQMQAKTEVDLRGMNLEEALMELDRFIDECVLLHLEVISIIHGKGTGVLRKGVQAHLKTHPNIESYRLGVYGEGESGVTIATLK</sequence>
<keyword evidence="2 8" id="KW-0699">rRNA-binding</keyword>
<evidence type="ECO:0000313" key="11">
    <source>
        <dbReference type="EMBL" id="SDN27888.1"/>
    </source>
</evidence>
<dbReference type="InterPro" id="IPR005747">
    <property type="entry name" value="MutS2"/>
</dbReference>
<dbReference type="PANTHER" id="PTHR48466">
    <property type="entry name" value="OS10G0509000 PROTEIN-RELATED"/>
    <property type="match status" value="1"/>
</dbReference>
<dbReference type="STRING" id="258515.SAMN05192585_11515"/>
<dbReference type="GO" id="GO:0006298">
    <property type="term" value="P:mismatch repair"/>
    <property type="evidence" value="ECO:0007669"/>
    <property type="project" value="InterPro"/>
</dbReference>
<dbReference type="SUPFAM" id="SSF48334">
    <property type="entry name" value="DNA repair protein MutS, domain III"/>
    <property type="match status" value="1"/>
</dbReference>
<dbReference type="GO" id="GO:0004519">
    <property type="term" value="F:endonuclease activity"/>
    <property type="evidence" value="ECO:0007669"/>
    <property type="project" value="UniProtKB-UniRule"/>
</dbReference>
<evidence type="ECO:0000256" key="5">
    <source>
        <dbReference type="ARBA" id="ARBA00022840"/>
    </source>
</evidence>
<dbReference type="GO" id="GO:0005524">
    <property type="term" value="F:ATP binding"/>
    <property type="evidence" value="ECO:0007669"/>
    <property type="project" value="UniProtKB-UniRule"/>
</dbReference>
<name>A0A1H0A2U5_9FIRM</name>
<dbReference type="NCBIfam" id="TIGR01069">
    <property type="entry name" value="mutS2"/>
    <property type="match status" value="1"/>
</dbReference>
<evidence type="ECO:0000256" key="9">
    <source>
        <dbReference type="SAM" id="Coils"/>
    </source>
</evidence>
<gene>
    <name evidence="8" type="primary">mutS2</name>
    <name evidence="8" type="synonym">rqcU</name>
    <name evidence="11" type="ORF">SAMN05192585_11515</name>
</gene>
<dbReference type="SUPFAM" id="SSF52540">
    <property type="entry name" value="P-loop containing nucleoside triphosphate hydrolases"/>
    <property type="match status" value="1"/>
</dbReference>
<evidence type="ECO:0000256" key="2">
    <source>
        <dbReference type="ARBA" id="ARBA00022730"/>
    </source>
</evidence>
<dbReference type="EMBL" id="FNID01000015">
    <property type="protein sequence ID" value="SDN27888.1"/>
    <property type="molecule type" value="Genomic_DNA"/>
</dbReference>
<dbReference type="FunFam" id="3.40.50.300:FF:000830">
    <property type="entry name" value="Endonuclease MutS2"/>
    <property type="match status" value="1"/>
</dbReference>
<organism evidence="11 12">
    <name type="scientific">Acetanaerobacterium elongatum</name>
    <dbReference type="NCBI Taxonomy" id="258515"/>
    <lineage>
        <taxon>Bacteria</taxon>
        <taxon>Bacillati</taxon>
        <taxon>Bacillota</taxon>
        <taxon>Clostridia</taxon>
        <taxon>Eubacteriales</taxon>
        <taxon>Oscillospiraceae</taxon>
        <taxon>Acetanaerobacterium</taxon>
    </lineage>
</organism>
<feature type="coiled-coil region" evidence="9">
    <location>
        <begin position="515"/>
        <end position="599"/>
    </location>
</feature>
<keyword evidence="8" id="KW-0255">Endonuclease</keyword>
<keyword evidence="4 8" id="KW-0378">Hydrolase</keyword>
<comment type="similarity">
    <text evidence="8">Belongs to the DNA mismatch repair MutS family. MutS2 subfamily.</text>
</comment>
<dbReference type="GO" id="GO:0140664">
    <property type="term" value="F:ATP-dependent DNA damage sensor activity"/>
    <property type="evidence" value="ECO:0007669"/>
    <property type="project" value="InterPro"/>
</dbReference>
<comment type="subunit">
    <text evidence="8">Homodimer. Binds to stalled ribosomes, contacting rRNA.</text>
</comment>
<evidence type="ECO:0000256" key="6">
    <source>
        <dbReference type="ARBA" id="ARBA00022884"/>
    </source>
</evidence>
<dbReference type="SMART" id="SM00533">
    <property type="entry name" value="MUTSd"/>
    <property type="match status" value="1"/>
</dbReference>
<dbReference type="RefSeq" id="WP_092639916.1">
    <property type="nucleotide sequence ID" value="NZ_FNID01000015.1"/>
</dbReference>
<dbReference type="EC" id="3.1.-.-" evidence="8"/>
<keyword evidence="1 8" id="KW-0540">Nuclease</keyword>
<dbReference type="PROSITE" id="PS00486">
    <property type="entry name" value="DNA_MISMATCH_REPAIR_2"/>
    <property type="match status" value="1"/>
</dbReference>
<evidence type="ECO:0000256" key="8">
    <source>
        <dbReference type="HAMAP-Rule" id="MF_00092"/>
    </source>
</evidence>
<dbReference type="SMART" id="SM00534">
    <property type="entry name" value="MUTSac"/>
    <property type="match status" value="1"/>
</dbReference>
<dbReference type="OrthoDB" id="9808166at2"/>
<proteinExistence type="inferred from homology"/>
<dbReference type="Pfam" id="PF20297">
    <property type="entry name" value="MSSS"/>
    <property type="match status" value="1"/>
</dbReference>
<dbReference type="SMART" id="SM00463">
    <property type="entry name" value="SMR"/>
    <property type="match status" value="1"/>
</dbReference>
<dbReference type="GO" id="GO:0030983">
    <property type="term" value="F:mismatched DNA binding"/>
    <property type="evidence" value="ECO:0007669"/>
    <property type="project" value="InterPro"/>
</dbReference>
<keyword evidence="5 8" id="KW-0067">ATP-binding</keyword>
<dbReference type="HAMAP" id="MF_00092">
    <property type="entry name" value="MutS2"/>
    <property type="match status" value="1"/>
</dbReference>
<evidence type="ECO:0000313" key="12">
    <source>
        <dbReference type="Proteomes" id="UP000199182"/>
    </source>
</evidence>
<dbReference type="Proteomes" id="UP000199182">
    <property type="component" value="Unassembled WGS sequence"/>
</dbReference>
<dbReference type="Pfam" id="PF01713">
    <property type="entry name" value="Smr"/>
    <property type="match status" value="1"/>
</dbReference>
<dbReference type="PROSITE" id="PS50828">
    <property type="entry name" value="SMR"/>
    <property type="match status" value="1"/>
</dbReference>
<dbReference type="GO" id="GO:0043023">
    <property type="term" value="F:ribosomal large subunit binding"/>
    <property type="evidence" value="ECO:0007669"/>
    <property type="project" value="UniProtKB-UniRule"/>
</dbReference>
<feature type="binding site" evidence="8">
    <location>
        <begin position="334"/>
        <end position="341"/>
    </location>
    <ligand>
        <name>ATP</name>
        <dbReference type="ChEBI" id="CHEBI:30616"/>
    </ligand>
</feature>
<dbReference type="GO" id="GO:0019843">
    <property type="term" value="F:rRNA binding"/>
    <property type="evidence" value="ECO:0007669"/>
    <property type="project" value="UniProtKB-UniRule"/>
</dbReference>
<dbReference type="PANTHER" id="PTHR48466:SF2">
    <property type="entry name" value="OS10G0509000 PROTEIN"/>
    <property type="match status" value="1"/>
</dbReference>
<keyword evidence="6 8" id="KW-0694">RNA-binding</keyword>
<keyword evidence="7 8" id="KW-0238">DNA-binding</keyword>
<evidence type="ECO:0000259" key="10">
    <source>
        <dbReference type="PROSITE" id="PS50828"/>
    </source>
</evidence>
<dbReference type="InterPro" id="IPR046893">
    <property type="entry name" value="MSSS"/>
</dbReference>